<organism evidence="15 16">
    <name type="scientific">Thiohalospira halophila DSM 15071</name>
    <dbReference type="NCBI Taxonomy" id="1123397"/>
    <lineage>
        <taxon>Bacteria</taxon>
        <taxon>Pseudomonadati</taxon>
        <taxon>Pseudomonadota</taxon>
        <taxon>Gammaproteobacteria</taxon>
        <taxon>Thiohalospirales</taxon>
        <taxon>Thiohalospiraceae</taxon>
        <taxon>Thiohalospira</taxon>
    </lineage>
</organism>
<evidence type="ECO:0000256" key="12">
    <source>
        <dbReference type="ARBA" id="ARBA00042615"/>
    </source>
</evidence>
<dbReference type="EMBL" id="FOMJ01000002">
    <property type="protein sequence ID" value="SFD14771.1"/>
    <property type="molecule type" value="Genomic_DNA"/>
</dbReference>
<name>A0A1I1PY02_9GAMM</name>
<evidence type="ECO:0000256" key="6">
    <source>
        <dbReference type="ARBA" id="ARBA00022490"/>
    </source>
</evidence>
<comment type="catalytic activity">
    <reaction evidence="1">
        <text>Hydrolyzes the link between N-acetylmuramoyl residues and L-amino acid residues in certain cell-wall glycopeptides.</text>
        <dbReference type="EC" id="3.5.1.28"/>
    </reaction>
</comment>
<evidence type="ECO:0000256" key="4">
    <source>
        <dbReference type="ARBA" id="ARBA00007553"/>
    </source>
</evidence>
<evidence type="ECO:0000256" key="13">
    <source>
        <dbReference type="SAM" id="MobiDB-lite"/>
    </source>
</evidence>
<evidence type="ECO:0000313" key="15">
    <source>
        <dbReference type="EMBL" id="SFD14771.1"/>
    </source>
</evidence>
<keyword evidence="8" id="KW-0378">Hydrolase</keyword>
<keyword evidence="10" id="KW-0961">Cell wall biogenesis/degradation</keyword>
<evidence type="ECO:0000256" key="10">
    <source>
        <dbReference type="ARBA" id="ARBA00023316"/>
    </source>
</evidence>
<dbReference type="EC" id="3.5.1.28" evidence="5"/>
<comment type="subcellular location">
    <subcellularLocation>
        <location evidence="3">Cytoplasm</location>
    </subcellularLocation>
</comment>
<protein>
    <recommendedName>
        <fullName evidence="11">1,6-anhydro-N-acetylmuramyl-L-alanine amidase AmpD</fullName>
        <ecNumber evidence="5">3.5.1.28</ecNumber>
    </recommendedName>
    <alternativeName>
        <fullName evidence="12">N-acetylmuramoyl-L-alanine amidase</fullName>
    </alternativeName>
</protein>
<evidence type="ECO:0000256" key="5">
    <source>
        <dbReference type="ARBA" id="ARBA00011901"/>
    </source>
</evidence>
<gene>
    <name evidence="15" type="ORF">SAMN05660831_00872</name>
</gene>
<dbReference type="GO" id="GO:0071555">
    <property type="term" value="P:cell wall organization"/>
    <property type="evidence" value="ECO:0007669"/>
    <property type="project" value="UniProtKB-KW"/>
</dbReference>
<comment type="similarity">
    <text evidence="4">Belongs to the N-acetylmuramoyl-L-alanine amidase 2 family.</text>
</comment>
<dbReference type="GO" id="GO:0009253">
    <property type="term" value="P:peptidoglycan catabolic process"/>
    <property type="evidence" value="ECO:0007669"/>
    <property type="project" value="InterPro"/>
</dbReference>
<evidence type="ECO:0000256" key="1">
    <source>
        <dbReference type="ARBA" id="ARBA00001561"/>
    </source>
</evidence>
<evidence type="ECO:0000256" key="11">
    <source>
        <dbReference type="ARBA" id="ARBA00039257"/>
    </source>
</evidence>
<dbReference type="SMART" id="SM00644">
    <property type="entry name" value="Ami_2"/>
    <property type="match status" value="1"/>
</dbReference>
<evidence type="ECO:0000313" key="16">
    <source>
        <dbReference type="Proteomes" id="UP000198611"/>
    </source>
</evidence>
<dbReference type="Proteomes" id="UP000198611">
    <property type="component" value="Unassembled WGS sequence"/>
</dbReference>
<dbReference type="InterPro" id="IPR051206">
    <property type="entry name" value="NAMLAA_amidase_2"/>
</dbReference>
<comment type="cofactor">
    <cofactor evidence="2">
        <name>Zn(2+)</name>
        <dbReference type="ChEBI" id="CHEBI:29105"/>
    </cofactor>
</comment>
<dbReference type="OrthoDB" id="9794842at2"/>
<dbReference type="PANTHER" id="PTHR30417:SF4">
    <property type="entry name" value="1,6-ANHYDRO-N-ACETYLMURAMYL-L-ALANINE AMIDASE AMPD"/>
    <property type="match status" value="1"/>
</dbReference>
<sequence>MAGAPSGVGSDGWLAGALRRPSPNCDERPPDTEVDLLVIHAISLPPGAFGGEGVERLFTNRLDPDAHPFFREIQGLQVSAHLFIRRDGTLYQFVPLHRRAWHAGASNFQGRERCNDFSVGIELEGTDEHPYTPAQYRRLGWTAARVMAACPGITRDRIAGHADIAPGRKTDPGPAFDWPRFRTELNGTV</sequence>
<evidence type="ECO:0000256" key="8">
    <source>
        <dbReference type="ARBA" id="ARBA00022801"/>
    </source>
</evidence>
<proteinExistence type="inferred from homology"/>
<evidence type="ECO:0000256" key="2">
    <source>
        <dbReference type="ARBA" id="ARBA00001947"/>
    </source>
</evidence>
<keyword evidence="7" id="KW-0479">Metal-binding</keyword>
<keyword evidence="9" id="KW-0862">Zinc</keyword>
<evidence type="ECO:0000256" key="9">
    <source>
        <dbReference type="ARBA" id="ARBA00022833"/>
    </source>
</evidence>
<feature type="domain" description="N-acetylmuramoyl-L-alanine amidase" evidence="14">
    <location>
        <begin position="22"/>
        <end position="173"/>
    </location>
</feature>
<dbReference type="GO" id="GO:0009254">
    <property type="term" value="P:peptidoglycan turnover"/>
    <property type="evidence" value="ECO:0007669"/>
    <property type="project" value="TreeGrafter"/>
</dbReference>
<keyword evidence="16" id="KW-1185">Reference proteome</keyword>
<dbReference type="InterPro" id="IPR002502">
    <property type="entry name" value="Amidase_domain"/>
</dbReference>
<dbReference type="STRING" id="1123397.SAMN05660831_00872"/>
<reference evidence="15 16" key="1">
    <citation type="submission" date="2016-10" db="EMBL/GenBank/DDBJ databases">
        <authorList>
            <person name="de Groot N.N."/>
        </authorList>
    </citation>
    <scope>NUCLEOTIDE SEQUENCE [LARGE SCALE GENOMIC DNA]</scope>
    <source>
        <strain evidence="15 16">HL3</strain>
    </source>
</reference>
<dbReference type="Gene3D" id="3.40.80.10">
    <property type="entry name" value="Peptidoglycan recognition protein-like"/>
    <property type="match status" value="1"/>
</dbReference>
<dbReference type="GO" id="GO:0008745">
    <property type="term" value="F:N-acetylmuramoyl-L-alanine amidase activity"/>
    <property type="evidence" value="ECO:0007669"/>
    <property type="project" value="UniProtKB-EC"/>
</dbReference>
<dbReference type="NCBIfam" id="NF008758">
    <property type="entry name" value="PRK11789.1"/>
    <property type="match status" value="1"/>
</dbReference>
<dbReference type="AlphaFoldDB" id="A0A1I1PY02"/>
<evidence type="ECO:0000259" key="14">
    <source>
        <dbReference type="SMART" id="SM00644"/>
    </source>
</evidence>
<dbReference type="PANTHER" id="PTHR30417">
    <property type="entry name" value="N-ACETYLMURAMOYL-L-ALANINE AMIDASE AMID"/>
    <property type="match status" value="1"/>
</dbReference>
<dbReference type="SUPFAM" id="SSF55846">
    <property type="entry name" value="N-acetylmuramoyl-L-alanine amidase-like"/>
    <property type="match status" value="1"/>
</dbReference>
<dbReference type="Pfam" id="PF01510">
    <property type="entry name" value="Amidase_2"/>
    <property type="match status" value="1"/>
</dbReference>
<feature type="region of interest" description="Disordered" evidence="13">
    <location>
        <begin position="1"/>
        <end position="30"/>
    </location>
</feature>
<evidence type="ECO:0000256" key="7">
    <source>
        <dbReference type="ARBA" id="ARBA00022723"/>
    </source>
</evidence>
<dbReference type="GO" id="GO:0046872">
    <property type="term" value="F:metal ion binding"/>
    <property type="evidence" value="ECO:0007669"/>
    <property type="project" value="UniProtKB-KW"/>
</dbReference>
<dbReference type="CDD" id="cd06583">
    <property type="entry name" value="PGRP"/>
    <property type="match status" value="1"/>
</dbReference>
<dbReference type="InterPro" id="IPR036505">
    <property type="entry name" value="Amidase/PGRP_sf"/>
</dbReference>
<evidence type="ECO:0000256" key="3">
    <source>
        <dbReference type="ARBA" id="ARBA00004496"/>
    </source>
</evidence>
<keyword evidence="6" id="KW-0963">Cytoplasm</keyword>
<accession>A0A1I1PY02</accession>
<dbReference type="RefSeq" id="WP_093427542.1">
    <property type="nucleotide sequence ID" value="NZ_FOMJ01000002.1"/>
</dbReference>
<dbReference type="GO" id="GO:0005737">
    <property type="term" value="C:cytoplasm"/>
    <property type="evidence" value="ECO:0007669"/>
    <property type="project" value="UniProtKB-SubCell"/>
</dbReference>